<dbReference type="Proteomes" id="UP001176521">
    <property type="component" value="Unassembled WGS sequence"/>
</dbReference>
<sequence>MDATERMVYRRLIRAVRAACKFHKPAAANLYRALRLDVRHALAEVDSGCDPAYFTQHARNTLALLVSAAISPRTNASDTTHLAAVKLRDKTAQVLQDQQERGSSKASIPPTRQGHGWQDSAPLPSEGKLDHTLANGVLKNLASLVYHHLSPNTQMQPPSTTAGGTNRVRLNVSRKSDATNDVALDIFGGGDADGMFNHMSNRSASPFSGEYEVPSLCVPPKPVRGPVGHRAQRWDGQNAKSILMMQQKQQQQEQGAELKGSGLAALNNRVLTLVEAYRTTRDTHGPTSTRTLQALSEMRQARGLLRSALKQAEREEKRVRVVALPKMWMYDLVRNAERSEGVWLGGVRFGRWRRGEWLPP</sequence>
<gene>
    <name evidence="2" type="ORF">OC842_005247</name>
</gene>
<organism evidence="2 3">
    <name type="scientific">Tilletia horrida</name>
    <dbReference type="NCBI Taxonomy" id="155126"/>
    <lineage>
        <taxon>Eukaryota</taxon>
        <taxon>Fungi</taxon>
        <taxon>Dikarya</taxon>
        <taxon>Basidiomycota</taxon>
        <taxon>Ustilaginomycotina</taxon>
        <taxon>Exobasidiomycetes</taxon>
        <taxon>Tilletiales</taxon>
        <taxon>Tilletiaceae</taxon>
        <taxon>Tilletia</taxon>
    </lineage>
</organism>
<reference evidence="2" key="1">
    <citation type="journal article" date="2023" name="PhytoFront">
        <title>Draft Genome Resources of Seven Strains of Tilletia horrida, Causal Agent of Kernel Smut of Rice.</title>
        <authorList>
            <person name="Khanal S."/>
            <person name="Antony Babu S."/>
            <person name="Zhou X.G."/>
        </authorList>
    </citation>
    <scope>NUCLEOTIDE SEQUENCE</scope>
    <source>
        <strain evidence="2">TX3</strain>
    </source>
</reference>
<evidence type="ECO:0000256" key="1">
    <source>
        <dbReference type="SAM" id="MobiDB-lite"/>
    </source>
</evidence>
<accession>A0AAN6GA78</accession>
<keyword evidence="3" id="KW-1185">Reference proteome</keyword>
<dbReference type="AlphaFoldDB" id="A0AAN6GA78"/>
<evidence type="ECO:0000313" key="2">
    <source>
        <dbReference type="EMBL" id="KAK0526249.1"/>
    </source>
</evidence>
<name>A0AAN6GA78_9BASI</name>
<feature type="region of interest" description="Disordered" evidence="1">
    <location>
        <begin position="93"/>
        <end position="126"/>
    </location>
</feature>
<evidence type="ECO:0000313" key="3">
    <source>
        <dbReference type="Proteomes" id="UP001176521"/>
    </source>
</evidence>
<comment type="caution">
    <text evidence="2">The sequence shown here is derived from an EMBL/GenBank/DDBJ whole genome shotgun (WGS) entry which is preliminary data.</text>
</comment>
<dbReference type="EMBL" id="JAPDMQ010000361">
    <property type="protein sequence ID" value="KAK0526249.1"/>
    <property type="molecule type" value="Genomic_DNA"/>
</dbReference>
<proteinExistence type="predicted"/>
<protein>
    <submittedName>
        <fullName evidence="2">Uncharacterized protein</fullName>
    </submittedName>
</protein>